<keyword evidence="2" id="KW-1015">Disulfide bond</keyword>
<dbReference type="WBParaSite" id="nRc.2.0.1.t44771-RA">
    <property type="protein sequence ID" value="nRc.2.0.1.t44771-RA"/>
    <property type="gene ID" value="nRc.2.0.1.g44771"/>
</dbReference>
<dbReference type="InterPro" id="IPR007110">
    <property type="entry name" value="Ig-like_dom"/>
</dbReference>
<feature type="domain" description="Fibronectin type-III" evidence="6">
    <location>
        <begin position="1321"/>
        <end position="1410"/>
    </location>
</feature>
<evidence type="ECO:0000313" key="7">
    <source>
        <dbReference type="Proteomes" id="UP000887565"/>
    </source>
</evidence>
<feature type="domain" description="Fibronectin type-III" evidence="6">
    <location>
        <begin position="342"/>
        <end position="436"/>
    </location>
</feature>
<sequence>MVPKFGSKPIDSTLGHFVTSTEDSPTSTIEGFGTDLQCTVHNCKAANQKIKWYKDDQLIAEDQTAFKERTFIKHDVVLDSTRDCSGQCNNGQCKDNEYCLENSCCPCTSEEYTLAITNLTMADHGTYKCALEPSGNSVQIRLTILEGSTFPAFNQNFTFDHSKCCEEQKMSPECLPLCKPSTLETTRFDPVPCQKQFNKLLHCATEGGNVSHIHCCRLNYVPPFCWQYCTGTVRENQRSNRLCVYWMPEILYCYDRAYAPFPGPPERVQVTNATSTDVEVCWDEPKVRSNSVIYYTVRYQEVPRFPFLGGSIPFLIGDGDGPGDEDPTERQVDENPLSTFGAPSSVLSLVQPIHLERPVTFRRQKRQASLVISAYNYATNETDFREFKYLDVNTTETCATLSKLKPSTQYSLYVVATNDYGTSLPSLKQTVTTTAAILPNVSLPNIKQCCADNKVEPACAAKLCDVESPPTAAGSFNLAFSCRKEFPQVTPCLTDFYTQNDERLKHSELYKNYTKDYDGRDHTQCCREKGVGGECLKLCNGAISTLGMSSILCISLDIQSIYLCYREGYMNLPTPPVNVTLLESGKSSAKILWNEPLVNLHRVSNYSLFYKQNQDRFYIEKPNVTSPFLLTRLIPDRTYDVYVIAKGTQGSSLRSALVTFTTDEPEYDNLCKFGSILRDEYDQPVLCGPNVLCPPLFRCTDADTADLERSYCCPTETFVKSQPSSLKTPNITECCISKHLRGECLSLCTYNSTVEDISRSGMACLEHLETYIECGGGGRNNTPCCLEKGISPTDNCLDFCQPPLKKQPQNYLECAAKADRIIKCNLEGIVSLPGQVSNFRIEDSGSSWVVLGWDRPVFPSPIKRYEVVLYDSSKKELKRFNTTGLSLSIEDLKPDVNYGARIVVHNEKGESLPVNGLNITLTTDKPRPPTNVERLWYKQGQANITWAWTPRSVTNRNIEKYKFKVQFKRHMADRPAQSKWTMINTTNMFAVITNLTPSSTYDIKVTAVNYYRAIESVPSETLNILTQEVLEVPRIEFYTDPDNGIVTEGDDFNFTCKAKGNPVPHLTLRHGSKELASDLGSGVLTYIFKKIKSSVADAPVACYADNGGQSVKQIYNIHRPIVDVLLPELSAIQDMSARLYCKVKSYPRPRIGWLYLAEKGGRVETLRESPVLLSNVELTRQENVYNASILMHRLKISQSGTYYCRACNTEFGCTNGTTRLTECCQQQNVSSECMTACTPEISVQAYDKKCVADLFKLFKCTKDGFDNRPCCSKAGVPRSCLSYCNGGFMVEDRSSLNWDCARYRSEIVSCVQESHILVPSPPVEISIRPLGSRRFNVSWQKPKHNNDTVKSYVLYYKKRGNFNYSTVRTDQTYQVLENLEPSVYNFTAIALNDFGFSTFAKVVSLPVDDVASYATTCLAGVLLRDGFFWADYSGGAAGTALSVIIVLLMATLLILGVVYCTRNPRYWPDCFTKARSSARRQDVRSRRGFPQTDAVAFENPGYDTEGRIMSEMITSNSELLDQVTGLPDQRNAADKSSSSPPQSSASPYGQHSDTHWQRADLETPGDSPTPEQKGMRYTQLT</sequence>
<feature type="compositionally biased region" description="Basic and acidic residues" evidence="3">
    <location>
        <begin position="1552"/>
        <end position="1561"/>
    </location>
</feature>
<dbReference type="InterPro" id="IPR013783">
    <property type="entry name" value="Ig-like_fold"/>
</dbReference>
<dbReference type="SMART" id="SM00060">
    <property type="entry name" value="FN3"/>
    <property type="match status" value="5"/>
</dbReference>
<dbReference type="CDD" id="cd00063">
    <property type="entry name" value="FN3"/>
    <property type="match status" value="5"/>
</dbReference>
<keyword evidence="1" id="KW-0677">Repeat</keyword>
<evidence type="ECO:0000313" key="8">
    <source>
        <dbReference type="WBParaSite" id="nRc.2.0.1.t44771-RA"/>
    </source>
</evidence>
<reference evidence="8" key="1">
    <citation type="submission" date="2022-11" db="UniProtKB">
        <authorList>
            <consortium name="WormBaseParasite"/>
        </authorList>
    </citation>
    <scope>IDENTIFICATION</scope>
</reference>
<keyword evidence="4" id="KW-0472">Membrane</keyword>
<dbReference type="SMART" id="SM00409">
    <property type="entry name" value="IG"/>
    <property type="match status" value="3"/>
</dbReference>
<feature type="domain" description="Fibronectin type-III" evidence="6">
    <location>
        <begin position="835"/>
        <end position="926"/>
    </location>
</feature>
<dbReference type="InterPro" id="IPR003599">
    <property type="entry name" value="Ig_sub"/>
</dbReference>
<dbReference type="PROSITE" id="PS50853">
    <property type="entry name" value="FN3"/>
    <property type="match status" value="5"/>
</dbReference>
<dbReference type="InterPro" id="IPR003598">
    <property type="entry name" value="Ig_sub2"/>
</dbReference>
<dbReference type="SUPFAM" id="SSF49265">
    <property type="entry name" value="Fibronectin type III"/>
    <property type="match status" value="3"/>
</dbReference>
<feature type="region of interest" description="Disordered" evidence="3">
    <location>
        <begin position="1528"/>
        <end position="1581"/>
    </location>
</feature>
<evidence type="ECO:0000256" key="4">
    <source>
        <dbReference type="SAM" id="Phobius"/>
    </source>
</evidence>
<feature type="domain" description="Ig-like" evidence="5">
    <location>
        <begin position="1120"/>
        <end position="1221"/>
    </location>
</feature>
<dbReference type="Pfam" id="PF01682">
    <property type="entry name" value="DB"/>
    <property type="match status" value="3"/>
</dbReference>
<dbReference type="InterPro" id="IPR013106">
    <property type="entry name" value="Ig_V-set"/>
</dbReference>
<feature type="domain" description="Ig-like" evidence="5">
    <location>
        <begin position="3"/>
        <end position="143"/>
    </location>
</feature>
<feature type="transmembrane region" description="Helical" evidence="4">
    <location>
        <begin position="1440"/>
        <end position="1459"/>
    </location>
</feature>
<evidence type="ECO:0000259" key="5">
    <source>
        <dbReference type="PROSITE" id="PS50835"/>
    </source>
</evidence>
<dbReference type="SMART" id="SM00406">
    <property type="entry name" value="IGv"/>
    <property type="match status" value="1"/>
</dbReference>
<dbReference type="OMA" id="CCAAQNV"/>
<dbReference type="InterPro" id="IPR002602">
    <property type="entry name" value="DB"/>
</dbReference>
<dbReference type="Pfam" id="PF00041">
    <property type="entry name" value="fn3"/>
    <property type="match status" value="3"/>
</dbReference>
<keyword evidence="4" id="KW-1133">Transmembrane helix</keyword>
<dbReference type="SUPFAM" id="SSF48726">
    <property type="entry name" value="Immunoglobulin"/>
    <property type="match status" value="3"/>
</dbReference>
<dbReference type="GO" id="GO:0098609">
    <property type="term" value="P:cell-cell adhesion"/>
    <property type="evidence" value="ECO:0007669"/>
    <property type="project" value="TreeGrafter"/>
</dbReference>
<feature type="compositionally biased region" description="Low complexity" evidence="3">
    <location>
        <begin position="1536"/>
        <end position="1547"/>
    </location>
</feature>
<protein>
    <submittedName>
        <fullName evidence="8">Uncharacterized protein</fullName>
    </submittedName>
</protein>
<dbReference type="InterPro" id="IPR036179">
    <property type="entry name" value="Ig-like_dom_sf"/>
</dbReference>
<dbReference type="PANTHER" id="PTHR44170">
    <property type="entry name" value="PROTEIN SIDEKICK"/>
    <property type="match status" value="1"/>
</dbReference>
<feature type="domain" description="Fibronectin type-III" evidence="6">
    <location>
        <begin position="928"/>
        <end position="1029"/>
    </location>
</feature>
<evidence type="ECO:0000256" key="1">
    <source>
        <dbReference type="ARBA" id="ARBA00022737"/>
    </source>
</evidence>
<organism evidence="7 8">
    <name type="scientific">Romanomermis culicivorax</name>
    <name type="common">Nematode worm</name>
    <dbReference type="NCBI Taxonomy" id="13658"/>
    <lineage>
        <taxon>Eukaryota</taxon>
        <taxon>Metazoa</taxon>
        <taxon>Ecdysozoa</taxon>
        <taxon>Nematoda</taxon>
        <taxon>Enoplea</taxon>
        <taxon>Dorylaimia</taxon>
        <taxon>Mermithida</taxon>
        <taxon>Mermithoidea</taxon>
        <taxon>Mermithidae</taxon>
        <taxon>Romanomermis</taxon>
    </lineage>
</organism>
<dbReference type="PANTHER" id="PTHR44170:SF6">
    <property type="entry name" value="CONTACTIN"/>
    <property type="match status" value="1"/>
</dbReference>
<evidence type="ECO:0000259" key="6">
    <source>
        <dbReference type="PROSITE" id="PS50853"/>
    </source>
</evidence>
<name>A0A915L224_ROMCU</name>
<accession>A0A915L224</accession>
<dbReference type="PROSITE" id="PS50835">
    <property type="entry name" value="IG_LIKE"/>
    <property type="match status" value="2"/>
</dbReference>
<dbReference type="InterPro" id="IPR036116">
    <property type="entry name" value="FN3_sf"/>
</dbReference>
<evidence type="ECO:0000256" key="2">
    <source>
        <dbReference type="ARBA" id="ARBA00023157"/>
    </source>
</evidence>
<keyword evidence="7" id="KW-1185">Reference proteome</keyword>
<keyword evidence="4" id="KW-0812">Transmembrane</keyword>
<evidence type="ECO:0000256" key="3">
    <source>
        <dbReference type="SAM" id="MobiDB-lite"/>
    </source>
</evidence>
<dbReference type="CDD" id="cd00096">
    <property type="entry name" value="Ig"/>
    <property type="match status" value="1"/>
</dbReference>
<dbReference type="SMART" id="SM00408">
    <property type="entry name" value="IGc2"/>
    <property type="match status" value="2"/>
</dbReference>
<dbReference type="InterPro" id="IPR003961">
    <property type="entry name" value="FN3_dom"/>
</dbReference>
<feature type="region of interest" description="Disordered" evidence="3">
    <location>
        <begin position="318"/>
        <end position="337"/>
    </location>
</feature>
<dbReference type="GO" id="GO:0016020">
    <property type="term" value="C:membrane"/>
    <property type="evidence" value="ECO:0007669"/>
    <property type="project" value="UniProtKB-SubCell"/>
</dbReference>
<proteinExistence type="predicted"/>
<dbReference type="Gene3D" id="2.60.40.10">
    <property type="entry name" value="Immunoglobulins"/>
    <property type="match status" value="8"/>
</dbReference>
<dbReference type="Proteomes" id="UP000887565">
    <property type="component" value="Unplaced"/>
</dbReference>
<feature type="domain" description="Fibronectin type-III" evidence="6">
    <location>
        <begin position="575"/>
        <end position="665"/>
    </location>
</feature>